<evidence type="ECO:0000256" key="6">
    <source>
        <dbReference type="PROSITE-ProRule" id="PRU01193"/>
    </source>
</evidence>
<evidence type="ECO:0000256" key="1">
    <source>
        <dbReference type="ARBA" id="ARBA00004141"/>
    </source>
</evidence>
<dbReference type="AlphaFoldDB" id="A0AB34K8Y1"/>
<sequence>MKLLLSLLAAPAVLCLHGSPPEESHLAAYREEERSLPLRLELTPLSSQTHRAAQESIIVWNGQSYTARQLPLPHVESHVPRHLEAEPELESGSEFWFNLFVSIGLVCLAGIAAGCTMGILSLDQLTLNLRLLEGTPSERAWAAAILPVVQQHHFLLVALLLCNACANEALPIFLDRLVDEKTAIIISVTCVLVFGEIMPSAIMTGPKQLQIAATLAPLVKGMMLITSPISYPMAKLLDLILGHGDGMTRFKRGEFKALIQLQRQAKTFRRNLKTLHGQRGNRAASTTSDATGAEGQRKRLNERLEQHRSASKLPCGTDHEEALKSVSAPALAATAEEARHDGALFSDDEVTIIHSILDLKEKTVRDLLDPSVNAFEAMHMIPWDARMDYALMDRIIKMGHSRVPVFRGHRSNIRGMLLVKEHLKLDPDDAVPVSSLRLRRPCVMSPTTSILEALNTFQEGRSHLALLTEDAHLVERCWETDVDIPPQVKFLGVCTIEDVIEEMIGEEVMDETDFRGMQLSAQPAMGKNSLTEPLLSVKPIHS</sequence>
<feature type="chain" id="PRO_5044266355" description="CNNM transmembrane domain-containing protein" evidence="9">
    <location>
        <begin position="16"/>
        <end position="542"/>
    </location>
</feature>
<evidence type="ECO:0000256" key="2">
    <source>
        <dbReference type="ARBA" id="ARBA00022692"/>
    </source>
</evidence>
<dbReference type="GO" id="GO:0010960">
    <property type="term" value="P:magnesium ion homeostasis"/>
    <property type="evidence" value="ECO:0007669"/>
    <property type="project" value="InterPro"/>
</dbReference>
<feature type="domain" description="CNNM transmembrane" evidence="10">
    <location>
        <begin position="91"/>
        <end position="272"/>
    </location>
</feature>
<dbReference type="SUPFAM" id="SSF54631">
    <property type="entry name" value="CBS-domain pair"/>
    <property type="match status" value="1"/>
</dbReference>
<dbReference type="EMBL" id="JBGBPQ010000001">
    <property type="protein sequence ID" value="KAL1529637.1"/>
    <property type="molecule type" value="Genomic_DNA"/>
</dbReference>
<gene>
    <name evidence="11" type="ORF">AB1Y20_000579</name>
</gene>
<feature type="transmembrane region" description="Helical" evidence="8">
    <location>
        <begin position="95"/>
        <end position="120"/>
    </location>
</feature>
<dbReference type="FunFam" id="3.10.580.10:FF:000006">
    <property type="entry name" value="DUF21 and CBS domain protein"/>
    <property type="match status" value="1"/>
</dbReference>
<evidence type="ECO:0000256" key="7">
    <source>
        <dbReference type="SAM" id="MobiDB-lite"/>
    </source>
</evidence>
<accession>A0AB34K8Y1</accession>
<dbReference type="InterPro" id="IPR046342">
    <property type="entry name" value="CBS_dom_sf"/>
</dbReference>
<evidence type="ECO:0000256" key="4">
    <source>
        <dbReference type="ARBA" id="ARBA00022989"/>
    </source>
</evidence>
<reference evidence="11 12" key="1">
    <citation type="journal article" date="2024" name="Science">
        <title>Giant polyketide synthase enzymes in the biosynthesis of giant marine polyether toxins.</title>
        <authorList>
            <person name="Fallon T.R."/>
            <person name="Shende V.V."/>
            <person name="Wierzbicki I.H."/>
            <person name="Pendleton A.L."/>
            <person name="Watervoot N.F."/>
            <person name="Auber R.P."/>
            <person name="Gonzalez D.J."/>
            <person name="Wisecaver J.H."/>
            <person name="Moore B.S."/>
        </authorList>
    </citation>
    <scope>NUCLEOTIDE SEQUENCE [LARGE SCALE GENOMIC DNA]</scope>
    <source>
        <strain evidence="11 12">12B1</strain>
    </source>
</reference>
<feature type="signal peptide" evidence="9">
    <location>
        <begin position="1"/>
        <end position="15"/>
    </location>
</feature>
<evidence type="ECO:0000256" key="9">
    <source>
        <dbReference type="SAM" id="SignalP"/>
    </source>
</evidence>
<evidence type="ECO:0000256" key="3">
    <source>
        <dbReference type="ARBA" id="ARBA00022737"/>
    </source>
</evidence>
<keyword evidence="2 6" id="KW-0812">Transmembrane</keyword>
<keyword evidence="5 6" id="KW-0472">Membrane</keyword>
<keyword evidence="4 6" id="KW-1133">Transmembrane helix</keyword>
<dbReference type="PROSITE" id="PS51846">
    <property type="entry name" value="CNNM"/>
    <property type="match status" value="1"/>
</dbReference>
<evidence type="ECO:0000256" key="5">
    <source>
        <dbReference type="ARBA" id="ARBA00023136"/>
    </source>
</evidence>
<keyword evidence="3" id="KW-0677">Repeat</keyword>
<keyword evidence="9" id="KW-0732">Signal</keyword>
<dbReference type="Proteomes" id="UP001515480">
    <property type="component" value="Unassembled WGS sequence"/>
</dbReference>
<comment type="caution">
    <text evidence="11">The sequence shown here is derived from an EMBL/GenBank/DDBJ whole genome shotgun (WGS) entry which is preliminary data.</text>
</comment>
<proteinExistence type="predicted"/>
<evidence type="ECO:0000259" key="10">
    <source>
        <dbReference type="PROSITE" id="PS51846"/>
    </source>
</evidence>
<feature type="region of interest" description="Disordered" evidence="7">
    <location>
        <begin position="274"/>
        <end position="298"/>
    </location>
</feature>
<evidence type="ECO:0000256" key="8">
    <source>
        <dbReference type="SAM" id="Phobius"/>
    </source>
</evidence>
<dbReference type="InterPro" id="IPR044751">
    <property type="entry name" value="Ion_transp-like_CBS"/>
</dbReference>
<organism evidence="11 12">
    <name type="scientific">Prymnesium parvum</name>
    <name type="common">Toxic golden alga</name>
    <dbReference type="NCBI Taxonomy" id="97485"/>
    <lineage>
        <taxon>Eukaryota</taxon>
        <taxon>Haptista</taxon>
        <taxon>Haptophyta</taxon>
        <taxon>Prymnesiophyceae</taxon>
        <taxon>Prymnesiales</taxon>
        <taxon>Prymnesiaceae</taxon>
        <taxon>Prymnesium</taxon>
    </lineage>
</organism>
<evidence type="ECO:0000313" key="11">
    <source>
        <dbReference type="EMBL" id="KAL1529637.1"/>
    </source>
</evidence>
<feature type="transmembrane region" description="Helical" evidence="8">
    <location>
        <begin position="140"/>
        <end position="161"/>
    </location>
</feature>
<dbReference type="PANTHER" id="PTHR12064">
    <property type="entry name" value="METAL TRANSPORTER CNNM"/>
    <property type="match status" value="1"/>
</dbReference>
<comment type="subcellular location">
    <subcellularLocation>
        <location evidence="1">Membrane</location>
        <topology evidence="1">Multi-pass membrane protein</topology>
    </subcellularLocation>
</comment>
<dbReference type="CDD" id="cd04590">
    <property type="entry name" value="CBS_pair_CorC_HlyC_assoc"/>
    <property type="match status" value="1"/>
</dbReference>
<evidence type="ECO:0000313" key="12">
    <source>
        <dbReference type="Proteomes" id="UP001515480"/>
    </source>
</evidence>
<dbReference type="InterPro" id="IPR002550">
    <property type="entry name" value="CNNM"/>
</dbReference>
<dbReference type="PANTHER" id="PTHR12064:SF97">
    <property type="entry name" value="METAL TRANSPORTER CNNM-5"/>
    <property type="match status" value="1"/>
</dbReference>
<dbReference type="Gene3D" id="3.10.580.10">
    <property type="entry name" value="CBS-domain"/>
    <property type="match status" value="1"/>
</dbReference>
<keyword evidence="12" id="KW-1185">Reference proteome</keyword>
<dbReference type="InterPro" id="IPR045095">
    <property type="entry name" value="ACDP"/>
</dbReference>
<dbReference type="GO" id="GO:0016020">
    <property type="term" value="C:membrane"/>
    <property type="evidence" value="ECO:0007669"/>
    <property type="project" value="UniProtKB-SubCell"/>
</dbReference>
<name>A0AB34K8Y1_PRYPA</name>
<dbReference type="GO" id="GO:0005737">
    <property type="term" value="C:cytoplasm"/>
    <property type="evidence" value="ECO:0007669"/>
    <property type="project" value="TreeGrafter"/>
</dbReference>
<dbReference type="GO" id="GO:0030026">
    <property type="term" value="P:intracellular manganese ion homeostasis"/>
    <property type="evidence" value="ECO:0007669"/>
    <property type="project" value="TreeGrafter"/>
</dbReference>
<dbReference type="Pfam" id="PF01595">
    <property type="entry name" value="CNNM"/>
    <property type="match status" value="1"/>
</dbReference>
<protein>
    <recommendedName>
        <fullName evidence="10">CNNM transmembrane domain-containing protein</fullName>
    </recommendedName>
</protein>